<dbReference type="InterPro" id="IPR036691">
    <property type="entry name" value="Endo/exonu/phosph_ase_sf"/>
</dbReference>
<name>A0A9Q1KLU5_9CARY</name>
<dbReference type="Proteomes" id="UP001153076">
    <property type="component" value="Unassembled WGS sequence"/>
</dbReference>
<dbReference type="AlphaFoldDB" id="A0A9Q1KLU5"/>
<evidence type="ECO:0000313" key="1">
    <source>
        <dbReference type="EMBL" id="KAJ8446861.1"/>
    </source>
</evidence>
<organism evidence="1 2">
    <name type="scientific">Carnegiea gigantea</name>
    <dbReference type="NCBI Taxonomy" id="171969"/>
    <lineage>
        <taxon>Eukaryota</taxon>
        <taxon>Viridiplantae</taxon>
        <taxon>Streptophyta</taxon>
        <taxon>Embryophyta</taxon>
        <taxon>Tracheophyta</taxon>
        <taxon>Spermatophyta</taxon>
        <taxon>Magnoliopsida</taxon>
        <taxon>eudicotyledons</taxon>
        <taxon>Gunneridae</taxon>
        <taxon>Pentapetalae</taxon>
        <taxon>Caryophyllales</taxon>
        <taxon>Cactineae</taxon>
        <taxon>Cactaceae</taxon>
        <taxon>Cactoideae</taxon>
        <taxon>Echinocereeae</taxon>
        <taxon>Carnegiea</taxon>
    </lineage>
</organism>
<dbReference type="PANTHER" id="PTHR31286">
    <property type="entry name" value="GLYCINE-RICH CELL WALL STRUCTURAL PROTEIN 1.8-LIKE"/>
    <property type="match status" value="1"/>
</dbReference>
<protein>
    <submittedName>
        <fullName evidence="1">Uncharacterized protein</fullName>
    </submittedName>
</protein>
<gene>
    <name evidence="1" type="ORF">Cgig2_016171</name>
</gene>
<sequence>MVTPMDSGQMNVGAAATLVQSAQELVDQSGINQSSPSKANIVNDDEGKKLDFAQFEEFDGIKCAKIVMQDVEPEIEYWKPSITDKPTMEKSKLGYARVLIGVKTGDELPDEDDLINEKERLMKQEVFYEWRPTKCTHCKIFRHSEKDCKKKHNARQVLIPQNKLLRLRGLYLIKVPQMFKLMTKNVGGLNSPNKQEDIKDFLQKKSIGIVALVENRIREKNLGRIYNTLFFGWGSFSNRGFNPKGRIWTCWRRQHSTDLRFYVTFVYGHSEDGMRKPLWDFIRLTSHEMTSSWCVSGDFNNVSSPDDRLGGQPVTANEVKEFKQRIQDSNLQDIAAY</sequence>
<dbReference type="Gene3D" id="3.60.10.10">
    <property type="entry name" value="Endonuclease/exonuclease/phosphatase"/>
    <property type="match status" value="1"/>
</dbReference>
<dbReference type="OrthoDB" id="1302647at2759"/>
<keyword evidence="2" id="KW-1185">Reference proteome</keyword>
<accession>A0A9Q1KLU5</accession>
<dbReference type="EMBL" id="JAKOGI010000048">
    <property type="protein sequence ID" value="KAJ8446861.1"/>
    <property type="molecule type" value="Genomic_DNA"/>
</dbReference>
<proteinExistence type="predicted"/>
<dbReference type="SUPFAM" id="SSF56219">
    <property type="entry name" value="DNase I-like"/>
    <property type="match status" value="1"/>
</dbReference>
<dbReference type="InterPro" id="IPR040256">
    <property type="entry name" value="At4g02000-like"/>
</dbReference>
<comment type="caution">
    <text evidence="1">The sequence shown here is derived from an EMBL/GenBank/DDBJ whole genome shotgun (WGS) entry which is preliminary data.</text>
</comment>
<dbReference type="PANTHER" id="PTHR31286:SF165">
    <property type="entry name" value="DUF4283 DOMAIN-CONTAINING PROTEIN"/>
    <property type="match status" value="1"/>
</dbReference>
<evidence type="ECO:0000313" key="2">
    <source>
        <dbReference type="Proteomes" id="UP001153076"/>
    </source>
</evidence>
<reference evidence="1" key="1">
    <citation type="submission" date="2022-04" db="EMBL/GenBank/DDBJ databases">
        <title>Carnegiea gigantea Genome sequencing and assembly v2.</title>
        <authorList>
            <person name="Copetti D."/>
            <person name="Sanderson M.J."/>
            <person name="Burquez A."/>
            <person name="Wojciechowski M.F."/>
        </authorList>
    </citation>
    <scope>NUCLEOTIDE SEQUENCE</scope>
    <source>
        <strain evidence="1">SGP5-SGP5p</strain>
        <tissue evidence="1">Aerial part</tissue>
    </source>
</reference>